<dbReference type="OrthoDB" id="19806at2759"/>
<dbReference type="STRING" id="590646.G3AZ24"/>
<dbReference type="InterPro" id="IPR038919">
    <property type="entry name" value="STB2/STB2"/>
</dbReference>
<keyword evidence="1" id="KW-0175">Coiled coil</keyword>
<protein>
    <recommendedName>
        <fullName evidence="4">STB6-like N-terminal domain-containing protein</fullName>
    </recommendedName>
</protein>
<dbReference type="Proteomes" id="UP000000707">
    <property type="component" value="Unassembled WGS sequence"/>
</dbReference>
<dbReference type="Pfam" id="PF25995">
    <property type="entry name" value="STB6_N"/>
    <property type="match status" value="1"/>
</dbReference>
<dbReference type="PANTHER" id="PTHR31011:SF2">
    <property type="entry name" value="PROTEIN STB2-RELATED"/>
    <property type="match status" value="1"/>
</dbReference>
<accession>G3AZ24</accession>
<keyword evidence="3" id="KW-0812">Transmembrane</keyword>
<gene>
    <name evidence="5" type="ORF">CANTEDRAFT_133418</name>
</gene>
<name>G3AZ24_CANTC</name>
<dbReference type="AlphaFoldDB" id="G3AZ24"/>
<feature type="region of interest" description="Disordered" evidence="2">
    <location>
        <begin position="511"/>
        <end position="557"/>
    </location>
</feature>
<reference evidence="5 6" key="1">
    <citation type="journal article" date="2011" name="Proc. Natl. Acad. Sci. U.S.A.">
        <title>Comparative genomics of xylose-fermenting fungi for enhanced biofuel production.</title>
        <authorList>
            <person name="Wohlbach D.J."/>
            <person name="Kuo A."/>
            <person name="Sato T.K."/>
            <person name="Potts K.M."/>
            <person name="Salamov A.A."/>
            <person name="LaButti K.M."/>
            <person name="Sun H."/>
            <person name="Clum A."/>
            <person name="Pangilinan J.L."/>
            <person name="Lindquist E.A."/>
            <person name="Lucas S."/>
            <person name="Lapidus A."/>
            <person name="Jin M."/>
            <person name="Gunawan C."/>
            <person name="Balan V."/>
            <person name="Dale B.E."/>
            <person name="Jeffries T.W."/>
            <person name="Zinkel R."/>
            <person name="Barry K.W."/>
            <person name="Grigoriev I.V."/>
            <person name="Gasch A.P."/>
        </authorList>
    </citation>
    <scope>NUCLEOTIDE SEQUENCE [LARGE SCALE GENOMIC DNA]</scope>
    <source>
        <strain evidence="6">ATCC 10573 / BCRC 21748 / CBS 615 / JCM 9827 / NBRC 10315 / NRRL Y-1498 / VKM Y-70</strain>
    </source>
</reference>
<keyword evidence="3" id="KW-1133">Transmembrane helix</keyword>
<keyword evidence="6" id="KW-1185">Reference proteome</keyword>
<dbReference type="EMBL" id="GL996512">
    <property type="protein sequence ID" value="EGV65985.1"/>
    <property type="molecule type" value="Genomic_DNA"/>
</dbReference>
<evidence type="ECO:0000256" key="3">
    <source>
        <dbReference type="SAM" id="Phobius"/>
    </source>
</evidence>
<dbReference type="eggNOG" id="ENOG502QT8Q">
    <property type="taxonomic scope" value="Eukaryota"/>
</dbReference>
<feature type="domain" description="STB6-like N-terminal" evidence="4">
    <location>
        <begin position="26"/>
        <end position="189"/>
    </location>
</feature>
<evidence type="ECO:0000313" key="5">
    <source>
        <dbReference type="EMBL" id="EGV65985.1"/>
    </source>
</evidence>
<feature type="transmembrane region" description="Helical" evidence="3">
    <location>
        <begin position="906"/>
        <end position="926"/>
    </location>
</feature>
<feature type="region of interest" description="Disordered" evidence="2">
    <location>
        <begin position="962"/>
        <end position="989"/>
    </location>
</feature>
<feature type="compositionally biased region" description="Low complexity" evidence="2">
    <location>
        <begin position="964"/>
        <end position="989"/>
    </location>
</feature>
<dbReference type="HOGENOM" id="CLU_323371_0_0_1"/>
<evidence type="ECO:0000256" key="1">
    <source>
        <dbReference type="SAM" id="Coils"/>
    </source>
</evidence>
<dbReference type="PANTHER" id="PTHR31011">
    <property type="entry name" value="PROTEIN STB2-RELATED"/>
    <property type="match status" value="1"/>
</dbReference>
<sequence length="989" mass="113831">MAPTKEFDPPRDEELLPSVPLPELITYILPDFSAFKHFQRDFEQSNEFHLIEYTKTTGFDIYLVEQWVNNRSIGSLISTYTGNTNNEVRVVKLTVVKKPSKFYPIRFQEYLSELVTNHAKLKQMNLPPEDSENQESEVRNPSVGGSNEEYLFITNITSLPSHLSLIPILGGDIRVVEDEFVVNSNLKRLRCSGRSISLITPKISDANEDKFRRMYRIYNLNVPIKFAVRELINIIQTCLFYFDLLDARYCDGLLCNKTEEAIINWWNLIGLPHFNIRPNHSDGILPSRTVAAIISLTISIKIRLQIFGGCDVPKDPFDFENFMISIGEFQRQVKLEKKRKLDIETLGKLFYITSQKINPDREKHKIDYEAGDISIENISTNSFATGAIFPSTPQKKNKSYTKEIRKLTSAVKNTVQDRISTVNKPDDGIKTEASPNKTSGRLRERLAKLGESSNPSEVETLNLELLVNNHLVGRTLKRLWYGLSEHKTDASLLLDKDPSVRKDLLTSPRLTSVRSFDHHSHHPTSPTQMTRPQSPPNHGHGSHHHSHLDPHGSHHHSTNKLYKFVSLRDSIANTQKIYYETSRYSRGLNRMKLGLQRNLLLPQQKKLYPNASALRRSHTQKFNPNLINSLSTVDALLKIPSDNSDDAKKPNFIIKEQPPKKCSAPNSQDIIVRFDKGLNRRNSFPFVQDSGETNLNLLELTYEGGAEICKKSTLVRRHSHSILQEYDSDLITLEKVSVNYLNDMKCLIESDIYKKSLQEENSGMNNSTLEKKYKNLDSDLQKLKSNNKQLCTSKAKLHNEDLPSVIEANMRNLSPNIDRLVYESRIIIKRINELEQNSKILKAKSKDQSYTKINNIVNDLIYSHRFHRVFKNQEERTEILLKLTGGNEEMVQMVEREINHEEESAGFFRIFVMFLWEMIILIFQLFKFDRSKMNLDRIRQTWVKLDPNRKYINRAYEFVGYEPTGSSESGSRSSRRGSTFSSSGTVNED</sequence>
<evidence type="ECO:0000256" key="2">
    <source>
        <dbReference type="SAM" id="MobiDB-lite"/>
    </source>
</evidence>
<dbReference type="InterPro" id="IPR059025">
    <property type="entry name" value="STB6_N"/>
</dbReference>
<evidence type="ECO:0000313" key="6">
    <source>
        <dbReference type="Proteomes" id="UP000000707"/>
    </source>
</evidence>
<feature type="compositionally biased region" description="Polar residues" evidence="2">
    <location>
        <begin position="523"/>
        <end position="532"/>
    </location>
</feature>
<keyword evidence="3" id="KW-0472">Membrane</keyword>
<proteinExistence type="predicted"/>
<feature type="coiled-coil region" evidence="1">
    <location>
        <begin position="766"/>
        <end position="800"/>
    </location>
</feature>
<dbReference type="GO" id="GO:0070822">
    <property type="term" value="C:Sin3-type complex"/>
    <property type="evidence" value="ECO:0007669"/>
    <property type="project" value="TreeGrafter"/>
</dbReference>
<organism evidence="6">
    <name type="scientific">Candida tenuis (strain ATCC 10573 / BCRC 21748 / CBS 615 / JCM 9827 / NBRC 10315 / NRRL Y-1498 / VKM Y-70)</name>
    <name type="common">Yeast</name>
    <name type="synonym">Yamadazyma tenuis</name>
    <dbReference type="NCBI Taxonomy" id="590646"/>
    <lineage>
        <taxon>Eukaryota</taxon>
        <taxon>Fungi</taxon>
        <taxon>Dikarya</taxon>
        <taxon>Ascomycota</taxon>
        <taxon>Saccharomycotina</taxon>
        <taxon>Pichiomycetes</taxon>
        <taxon>Debaryomycetaceae</taxon>
        <taxon>Yamadazyma</taxon>
    </lineage>
</organism>
<evidence type="ECO:0000259" key="4">
    <source>
        <dbReference type="Pfam" id="PF25995"/>
    </source>
</evidence>